<name>A0AAW7Y2T1_9GAMM</name>
<evidence type="ECO:0000256" key="1">
    <source>
        <dbReference type="ARBA" id="ARBA00023125"/>
    </source>
</evidence>
<dbReference type="InterPro" id="IPR025370">
    <property type="entry name" value="SgrR_HTH_N"/>
</dbReference>
<dbReference type="AlphaFoldDB" id="A0AAW7Y2T1"/>
<dbReference type="EMBL" id="JAUOPU010000002">
    <property type="protein sequence ID" value="MDO6541603.1"/>
    <property type="molecule type" value="Genomic_DNA"/>
</dbReference>
<dbReference type="InterPro" id="IPR039424">
    <property type="entry name" value="SBP_5"/>
</dbReference>
<dbReference type="SUPFAM" id="SSF53850">
    <property type="entry name" value="Periplasmic binding protein-like II"/>
    <property type="match status" value="1"/>
</dbReference>
<dbReference type="RefSeq" id="WP_303498368.1">
    <property type="nucleotide sequence ID" value="NZ_JAUOPU010000002.1"/>
</dbReference>
<evidence type="ECO:0000259" key="3">
    <source>
        <dbReference type="Pfam" id="PF12793"/>
    </source>
</evidence>
<dbReference type="PANTHER" id="PTHR30290:SF72">
    <property type="entry name" value="HTH-TYPE TRANSCRIPTIONAL REGULATOR SGRR"/>
    <property type="match status" value="1"/>
</dbReference>
<proteinExistence type="predicted"/>
<evidence type="ECO:0000313" key="4">
    <source>
        <dbReference type="EMBL" id="MDO6541603.1"/>
    </source>
</evidence>
<sequence length="561" mass="65130">MVGNQSSPFINQVHLQRLKQLCEHYEPHQTTKTDIPTLSEQLSCSDRNVAKLVKTLANIGWLSWQPGRGRGNKSEITLHTSFESALMLLLEQHCHKGQLSEASRYAESFGFSKTFRKRLPHWLSVAQENLKAKNSLITLVPYTVPNMHPLWSYRAASRLYIDAMYDTLLKYDRETKSIRPHIAHYYEFRDNELWLRLRSDVLFHNGEKLTAEHVATCLTDRMTRPHTYQNLYRHILNVRTEGAWVILTMTHKQPLILHILADNNASIYRETSERTIPFGTGPFMLESHNKHQWVLAKFPDYFSYGGFIDKAEFWTSDTSETKIQGHIVHHGYSSNGFIACDQVPLQTGCDIIAFPNSEQSLSMDEKAWIFHHAREFCHQVTNKILPVANSVVGYHQHQGVYLYHHKMKQPTQVIRVLAAHSNKYRIQLLKYLESKGATFEICSDDETEHTKFDMTVGGYVFSDDDMFGYFKWLICSSVFKYCLSPQQQEAFINIVDKLLLTSDSEMNYLNQLHRCEDWLIQHGVFFPLWRDALSYNFDKSLQGAETDSAGTVSLRKLWFED</sequence>
<feature type="domain" description="Solute-binding protein family 5" evidence="2">
    <location>
        <begin position="180"/>
        <end position="312"/>
    </location>
</feature>
<protein>
    <submittedName>
        <fullName evidence="4">SgrR family transcriptional regulator</fullName>
    </submittedName>
</protein>
<keyword evidence="1" id="KW-0238">DNA-binding</keyword>
<accession>A0AAW7Y2T1</accession>
<dbReference type="GO" id="GO:0003677">
    <property type="term" value="F:DNA binding"/>
    <property type="evidence" value="ECO:0007669"/>
    <property type="project" value="UniProtKB-KW"/>
</dbReference>
<feature type="domain" description="Transcriptional regulator SgrR N-terminal HTH" evidence="3">
    <location>
        <begin position="17"/>
        <end position="106"/>
    </location>
</feature>
<evidence type="ECO:0000259" key="2">
    <source>
        <dbReference type="Pfam" id="PF00496"/>
    </source>
</evidence>
<reference evidence="4" key="1">
    <citation type="submission" date="2023-07" db="EMBL/GenBank/DDBJ databases">
        <title>Genome content predicts the carbon catabolic preferences of heterotrophic bacteria.</title>
        <authorList>
            <person name="Gralka M."/>
        </authorList>
    </citation>
    <scope>NUCLEOTIDE SEQUENCE</scope>
    <source>
        <strain evidence="4">G2M05</strain>
    </source>
</reference>
<comment type="caution">
    <text evidence="4">The sequence shown here is derived from an EMBL/GenBank/DDBJ whole genome shotgun (WGS) entry which is preliminary data.</text>
</comment>
<dbReference type="GO" id="GO:1904680">
    <property type="term" value="F:peptide transmembrane transporter activity"/>
    <property type="evidence" value="ECO:0007669"/>
    <property type="project" value="TreeGrafter"/>
</dbReference>
<dbReference type="Pfam" id="PF12793">
    <property type="entry name" value="SgrR_N"/>
    <property type="match status" value="1"/>
</dbReference>
<gene>
    <name evidence="4" type="ORF">Q4568_03615</name>
</gene>
<dbReference type="PANTHER" id="PTHR30290">
    <property type="entry name" value="PERIPLASMIC BINDING COMPONENT OF ABC TRANSPORTER"/>
    <property type="match status" value="1"/>
</dbReference>
<dbReference type="Proteomes" id="UP001170624">
    <property type="component" value="Unassembled WGS sequence"/>
</dbReference>
<dbReference type="GO" id="GO:0015833">
    <property type="term" value="P:peptide transport"/>
    <property type="evidence" value="ECO:0007669"/>
    <property type="project" value="TreeGrafter"/>
</dbReference>
<organism evidence="4 5">
    <name type="scientific">Photobacterium sanguinicancri</name>
    <dbReference type="NCBI Taxonomy" id="875932"/>
    <lineage>
        <taxon>Bacteria</taxon>
        <taxon>Pseudomonadati</taxon>
        <taxon>Pseudomonadota</taxon>
        <taxon>Gammaproteobacteria</taxon>
        <taxon>Vibrionales</taxon>
        <taxon>Vibrionaceae</taxon>
        <taxon>Photobacterium</taxon>
    </lineage>
</organism>
<dbReference type="Gene3D" id="3.40.190.10">
    <property type="entry name" value="Periplasmic binding protein-like II"/>
    <property type="match status" value="1"/>
</dbReference>
<evidence type="ECO:0000313" key="5">
    <source>
        <dbReference type="Proteomes" id="UP001170624"/>
    </source>
</evidence>
<dbReference type="Pfam" id="PF00496">
    <property type="entry name" value="SBP_bac_5"/>
    <property type="match status" value="1"/>
</dbReference>
<dbReference type="InterPro" id="IPR000914">
    <property type="entry name" value="SBP_5_dom"/>
</dbReference>